<dbReference type="InterPro" id="IPR029058">
    <property type="entry name" value="AB_hydrolase_fold"/>
</dbReference>
<feature type="signal peptide" evidence="1">
    <location>
        <begin position="1"/>
        <end position="28"/>
    </location>
</feature>
<evidence type="ECO:0000256" key="1">
    <source>
        <dbReference type="SAM" id="SignalP"/>
    </source>
</evidence>
<dbReference type="AlphaFoldDB" id="A0A4S2CXZ1"/>
<dbReference type="EMBL" id="SRYW01000008">
    <property type="protein sequence ID" value="TGY33907.1"/>
    <property type="molecule type" value="Genomic_DNA"/>
</dbReference>
<gene>
    <name evidence="3" type="ORF">E5352_11060</name>
</gene>
<reference evidence="3 4" key="1">
    <citation type="submission" date="2019-04" db="EMBL/GenBank/DDBJ databases">
        <title>Microbes associate with the intestines of laboratory mice.</title>
        <authorList>
            <person name="Navarre W."/>
            <person name="Wong E."/>
            <person name="Huang K."/>
            <person name="Tropini C."/>
            <person name="Ng K."/>
            <person name="Yu B."/>
        </authorList>
    </citation>
    <scope>NUCLEOTIDE SEQUENCE [LARGE SCALE GENOMIC DNA]</scope>
    <source>
        <strain evidence="3 4">NM62_B4-13</strain>
    </source>
</reference>
<evidence type="ECO:0000313" key="3">
    <source>
        <dbReference type="EMBL" id="TGY33907.1"/>
    </source>
</evidence>
<dbReference type="Proteomes" id="UP000306631">
    <property type="component" value="Unassembled WGS sequence"/>
</dbReference>
<dbReference type="SUPFAM" id="SSF53474">
    <property type="entry name" value="alpha/beta-Hydrolases"/>
    <property type="match status" value="1"/>
</dbReference>
<dbReference type="OrthoDB" id="192696at2"/>
<feature type="domain" description="Serine aminopeptidase S33" evidence="2">
    <location>
        <begin position="53"/>
        <end position="146"/>
    </location>
</feature>
<comment type="caution">
    <text evidence="3">The sequence shown here is derived from an EMBL/GenBank/DDBJ whole genome shotgun (WGS) entry which is preliminary data.</text>
</comment>
<dbReference type="Pfam" id="PF12146">
    <property type="entry name" value="Hydrolase_4"/>
    <property type="match status" value="1"/>
</dbReference>
<protein>
    <submittedName>
        <fullName evidence="3">Alpha/beta hydrolase</fullName>
    </submittedName>
</protein>
<dbReference type="InterPro" id="IPR022742">
    <property type="entry name" value="Hydrolase_4"/>
</dbReference>
<keyword evidence="3" id="KW-0378">Hydrolase</keyword>
<organism evidence="3 4">
    <name type="scientific">Stenotrophomonas maltophilia</name>
    <name type="common">Pseudomonas maltophilia</name>
    <name type="synonym">Xanthomonas maltophilia</name>
    <dbReference type="NCBI Taxonomy" id="40324"/>
    <lineage>
        <taxon>Bacteria</taxon>
        <taxon>Pseudomonadati</taxon>
        <taxon>Pseudomonadota</taxon>
        <taxon>Gammaproteobacteria</taxon>
        <taxon>Lysobacterales</taxon>
        <taxon>Lysobacteraceae</taxon>
        <taxon>Stenotrophomonas</taxon>
        <taxon>Stenotrophomonas maltophilia group</taxon>
    </lineage>
</organism>
<sequence length="280" mass="29348">MPGMTRSLFFRGLIAALLSLTCLASASAAPSATLPLQVSAERATTMDVWVPAEVRGVVLFSSGHGAWPARYDALLQSWSDAGFAVVAPLHVDSVRHRDRAQFSLQQGFSERLVDMHAASAYAAARWPQVPVVAAGHSLGTLISAILGGALADLGPLRDPTVVAVLGYSSPGRIPGLIGPDAYATLAVPLLLITGDQDRVPGFVTDPVDHLYPVQTAPAGDKTALVLSGGDHNLIGAQDGAQVLRARALGTAFLQSRVLADDQATQLLAAPPRDGEQWLRR</sequence>
<feature type="chain" id="PRO_5020505766" evidence="1">
    <location>
        <begin position="29"/>
        <end position="280"/>
    </location>
</feature>
<evidence type="ECO:0000313" key="4">
    <source>
        <dbReference type="Proteomes" id="UP000306631"/>
    </source>
</evidence>
<keyword evidence="1" id="KW-0732">Signal</keyword>
<dbReference type="GO" id="GO:0016787">
    <property type="term" value="F:hydrolase activity"/>
    <property type="evidence" value="ECO:0007669"/>
    <property type="project" value="UniProtKB-KW"/>
</dbReference>
<evidence type="ECO:0000259" key="2">
    <source>
        <dbReference type="Pfam" id="PF12146"/>
    </source>
</evidence>
<proteinExistence type="predicted"/>
<dbReference type="Gene3D" id="3.40.50.1820">
    <property type="entry name" value="alpha/beta hydrolase"/>
    <property type="match status" value="1"/>
</dbReference>
<accession>A0A4S2CXZ1</accession>
<name>A0A4S2CXZ1_STEMA</name>